<dbReference type="InterPro" id="IPR011701">
    <property type="entry name" value="MFS"/>
</dbReference>
<evidence type="ECO:0000256" key="1">
    <source>
        <dbReference type="SAM" id="Phobius"/>
    </source>
</evidence>
<dbReference type="SUPFAM" id="SSF103473">
    <property type="entry name" value="MFS general substrate transporter"/>
    <property type="match status" value="1"/>
</dbReference>
<sequence>MALGHAAAIAEEAGGSEGVGVTTVVVAGIASAAGGTWIAFTIDRARLSYLLIGLPVASALALCVAATATSGNTALLGLSLVALVYGAVIAVYPFAVNRLFGERRYPAAYGRVFTAWGLAGLLGPLGAGTVFDSSGGYTVPLLLAAVAALCSAFVARRIPNGVDPTGHA</sequence>
<gene>
    <name evidence="2" type="ORF">METZ01_LOCUS129852</name>
</gene>
<keyword evidence="1" id="KW-1133">Transmembrane helix</keyword>
<feature type="transmembrane region" description="Helical" evidence="1">
    <location>
        <begin position="108"/>
        <end position="131"/>
    </location>
</feature>
<protein>
    <recommendedName>
        <fullName evidence="3">Major facilitator superfamily (MFS) profile domain-containing protein</fullName>
    </recommendedName>
</protein>
<organism evidence="2">
    <name type="scientific">marine metagenome</name>
    <dbReference type="NCBI Taxonomy" id="408172"/>
    <lineage>
        <taxon>unclassified sequences</taxon>
        <taxon>metagenomes</taxon>
        <taxon>ecological metagenomes</taxon>
    </lineage>
</organism>
<dbReference type="InterPro" id="IPR036259">
    <property type="entry name" value="MFS_trans_sf"/>
</dbReference>
<dbReference type="EMBL" id="UINC01018349">
    <property type="protein sequence ID" value="SVA76998.1"/>
    <property type="molecule type" value="Genomic_DNA"/>
</dbReference>
<dbReference type="AlphaFoldDB" id="A0A381YIV8"/>
<feature type="transmembrane region" description="Helical" evidence="1">
    <location>
        <begin position="74"/>
        <end position="96"/>
    </location>
</feature>
<dbReference type="GO" id="GO:0022857">
    <property type="term" value="F:transmembrane transporter activity"/>
    <property type="evidence" value="ECO:0007669"/>
    <property type="project" value="InterPro"/>
</dbReference>
<feature type="transmembrane region" description="Helical" evidence="1">
    <location>
        <begin position="137"/>
        <end position="155"/>
    </location>
</feature>
<evidence type="ECO:0008006" key="3">
    <source>
        <dbReference type="Google" id="ProtNLM"/>
    </source>
</evidence>
<dbReference type="Gene3D" id="1.20.1250.20">
    <property type="entry name" value="MFS general substrate transporter like domains"/>
    <property type="match status" value="1"/>
</dbReference>
<feature type="transmembrane region" description="Helical" evidence="1">
    <location>
        <begin position="47"/>
        <end position="68"/>
    </location>
</feature>
<reference evidence="2" key="1">
    <citation type="submission" date="2018-05" db="EMBL/GenBank/DDBJ databases">
        <authorList>
            <person name="Lanie J.A."/>
            <person name="Ng W.-L."/>
            <person name="Kazmierczak K.M."/>
            <person name="Andrzejewski T.M."/>
            <person name="Davidsen T.M."/>
            <person name="Wayne K.J."/>
            <person name="Tettelin H."/>
            <person name="Glass J.I."/>
            <person name="Rusch D."/>
            <person name="Podicherti R."/>
            <person name="Tsui H.-C.T."/>
            <person name="Winkler M.E."/>
        </authorList>
    </citation>
    <scope>NUCLEOTIDE SEQUENCE</scope>
</reference>
<evidence type="ECO:0000313" key="2">
    <source>
        <dbReference type="EMBL" id="SVA76998.1"/>
    </source>
</evidence>
<keyword evidence="1" id="KW-0812">Transmembrane</keyword>
<dbReference type="Pfam" id="PF07690">
    <property type="entry name" value="MFS_1"/>
    <property type="match status" value="1"/>
</dbReference>
<accession>A0A381YIV8</accession>
<feature type="transmembrane region" description="Helical" evidence="1">
    <location>
        <begin position="20"/>
        <end position="40"/>
    </location>
</feature>
<keyword evidence="1" id="KW-0472">Membrane</keyword>
<proteinExistence type="predicted"/>
<name>A0A381YIV8_9ZZZZ</name>